<evidence type="ECO:0000256" key="1">
    <source>
        <dbReference type="ARBA" id="ARBA00006043"/>
    </source>
</evidence>
<evidence type="ECO:0000256" key="2">
    <source>
        <dbReference type="ARBA" id="ARBA00022786"/>
    </source>
</evidence>
<dbReference type="GO" id="GO:0034098">
    <property type="term" value="C:VCP-NPL4-UFD1 AAA ATPase complex"/>
    <property type="evidence" value="ECO:0007669"/>
    <property type="project" value="TreeGrafter"/>
</dbReference>
<dbReference type="EMBL" id="BDRX01000033">
    <property type="protein sequence ID" value="GBF92625.1"/>
    <property type="molecule type" value="Genomic_DNA"/>
</dbReference>
<evidence type="ECO:0000256" key="4">
    <source>
        <dbReference type="SAM" id="MobiDB-lite"/>
    </source>
</evidence>
<dbReference type="Pfam" id="PF24842">
    <property type="entry name" value="UFD1_N2"/>
    <property type="match status" value="1"/>
</dbReference>
<dbReference type="OrthoDB" id="422728at2759"/>
<dbReference type="Proteomes" id="UP000247498">
    <property type="component" value="Unassembled WGS sequence"/>
</dbReference>
<dbReference type="InterPro" id="IPR001012">
    <property type="entry name" value="UBX_dom"/>
</dbReference>
<dbReference type="InterPro" id="IPR042299">
    <property type="entry name" value="Ufd1-like_Nn"/>
</dbReference>
<comment type="caution">
    <text evidence="6">The sequence shown here is derived from an EMBL/GenBank/DDBJ whole genome shotgun (WGS) entry which is preliminary data.</text>
</comment>
<dbReference type="SMART" id="SM00166">
    <property type="entry name" value="UBX"/>
    <property type="match status" value="1"/>
</dbReference>
<evidence type="ECO:0000313" key="7">
    <source>
        <dbReference type="Proteomes" id="UP000247498"/>
    </source>
</evidence>
<feature type="coiled-coil region" evidence="3">
    <location>
        <begin position="306"/>
        <end position="360"/>
    </location>
</feature>
<dbReference type="GO" id="GO:0036503">
    <property type="term" value="P:ERAD pathway"/>
    <property type="evidence" value="ECO:0007669"/>
    <property type="project" value="TreeGrafter"/>
</dbReference>
<dbReference type="GO" id="GO:0031593">
    <property type="term" value="F:polyubiquitin modification-dependent protein binding"/>
    <property type="evidence" value="ECO:0007669"/>
    <property type="project" value="TreeGrafter"/>
</dbReference>
<dbReference type="PANTHER" id="PTHR12555:SF13">
    <property type="entry name" value="UBIQUITIN RECOGNITION FACTOR IN ER-ASSOCIATED DEGRADATION PROTEIN 1"/>
    <property type="match status" value="1"/>
</dbReference>
<dbReference type="Pfam" id="PF03152">
    <property type="entry name" value="UFD1_N1"/>
    <property type="match status" value="1"/>
</dbReference>
<dbReference type="InterPro" id="IPR004854">
    <property type="entry name" value="Ufd1-like"/>
</dbReference>
<feature type="region of interest" description="Disordered" evidence="4">
    <location>
        <begin position="1"/>
        <end position="51"/>
    </location>
</feature>
<dbReference type="InParanoid" id="A0A2V0P6B3"/>
<organism evidence="6 7">
    <name type="scientific">Raphidocelis subcapitata</name>
    <dbReference type="NCBI Taxonomy" id="307507"/>
    <lineage>
        <taxon>Eukaryota</taxon>
        <taxon>Viridiplantae</taxon>
        <taxon>Chlorophyta</taxon>
        <taxon>core chlorophytes</taxon>
        <taxon>Chlorophyceae</taxon>
        <taxon>CS clade</taxon>
        <taxon>Sphaeropleales</taxon>
        <taxon>Selenastraceae</taxon>
        <taxon>Raphidocelis</taxon>
    </lineage>
</organism>
<sequence length="471" mass="49904">MFNGELKARASKLEREVKERSEAERRRREKERLLEERQAARQRAREEEQRERRLALLAAEQAERERREAETEANRGVYYRAQLRAAPTSAAAASARGIRRAVDKLVLPASVGALLMAQEAFKNGAMLFEVSASNGARTHAGVLEFSSEVAEGVVLLPEKVQDSLWGLATPALPPADAPGGGDGGGGAGPGPGSDGGEPVGSGGGRCAGKVHVAYKRLEKGTYVRLQPETRAFHDVVGSDPEQMRAALEDALHAVCALTEGDWVQVPFGGETYALRVLELQPDPAVSVIDTDIACDVGPSIETEGYLRAREEELAREQERQRQLQEEREALALQALAAAEAQQAEEQQRAAEDAARRLRIAAAAAAALPPEPGTSQPHATCAVRLPGGERLQRRFGPSDPVAALFDWVDSNGAGGMWPGEYRLVSAYPRRVFEPPAAKAGAGGGGGGGGTLEAAGLVAGEQVALLLEGLGGG</sequence>
<dbReference type="PANTHER" id="PTHR12555">
    <property type="entry name" value="UBIQUITIN FUSION DEGRADATON PROTEIN 1"/>
    <property type="match status" value="1"/>
</dbReference>
<gene>
    <name evidence="6" type="ORF">Rsub_05239</name>
</gene>
<dbReference type="PROSITE" id="PS50033">
    <property type="entry name" value="UBX"/>
    <property type="match status" value="1"/>
</dbReference>
<feature type="domain" description="UBX" evidence="5">
    <location>
        <begin position="373"/>
        <end position="431"/>
    </location>
</feature>
<dbReference type="Gene3D" id="3.10.330.10">
    <property type="match status" value="1"/>
</dbReference>
<dbReference type="AlphaFoldDB" id="A0A2V0P6B3"/>
<protein>
    <recommendedName>
        <fullName evidence="5">UBX domain-containing protein</fullName>
    </recommendedName>
</protein>
<feature type="compositionally biased region" description="Gly residues" evidence="4">
    <location>
        <begin position="178"/>
        <end position="203"/>
    </location>
</feature>
<dbReference type="CDD" id="cd01767">
    <property type="entry name" value="UBX"/>
    <property type="match status" value="1"/>
</dbReference>
<dbReference type="InterPro" id="IPR055417">
    <property type="entry name" value="UFD1_N1"/>
</dbReference>
<dbReference type="InterPro" id="IPR055418">
    <property type="entry name" value="UFD1_N2"/>
</dbReference>
<evidence type="ECO:0000259" key="5">
    <source>
        <dbReference type="PROSITE" id="PS50033"/>
    </source>
</evidence>
<proteinExistence type="inferred from homology"/>
<dbReference type="Gene3D" id="3.10.20.90">
    <property type="entry name" value="Phosphatidylinositol 3-kinase Catalytic Subunit, Chain A, domain 1"/>
    <property type="match status" value="1"/>
</dbReference>
<evidence type="ECO:0000256" key="3">
    <source>
        <dbReference type="SAM" id="Coils"/>
    </source>
</evidence>
<keyword evidence="3" id="KW-0175">Coiled coil</keyword>
<evidence type="ECO:0000313" key="6">
    <source>
        <dbReference type="EMBL" id="GBF92625.1"/>
    </source>
</evidence>
<dbReference type="SUPFAM" id="SSF54236">
    <property type="entry name" value="Ubiquitin-like"/>
    <property type="match status" value="1"/>
</dbReference>
<reference evidence="6 7" key="1">
    <citation type="journal article" date="2018" name="Sci. Rep.">
        <title>Raphidocelis subcapitata (=Pseudokirchneriella subcapitata) provides an insight into genome evolution and environmental adaptations in the Sphaeropleales.</title>
        <authorList>
            <person name="Suzuki S."/>
            <person name="Yamaguchi H."/>
            <person name="Nakajima N."/>
            <person name="Kawachi M."/>
        </authorList>
    </citation>
    <scope>NUCLEOTIDE SEQUENCE [LARGE SCALE GENOMIC DNA]</scope>
    <source>
        <strain evidence="6 7">NIES-35</strain>
    </source>
</reference>
<dbReference type="STRING" id="307507.A0A2V0P6B3"/>
<accession>A0A2V0P6B3</accession>
<dbReference type="GO" id="GO:0006511">
    <property type="term" value="P:ubiquitin-dependent protein catabolic process"/>
    <property type="evidence" value="ECO:0007669"/>
    <property type="project" value="InterPro"/>
</dbReference>
<feature type="region of interest" description="Disordered" evidence="4">
    <location>
        <begin position="168"/>
        <end position="203"/>
    </location>
</feature>
<dbReference type="Pfam" id="PF00789">
    <property type="entry name" value="UBX"/>
    <property type="match status" value="1"/>
</dbReference>
<dbReference type="InterPro" id="IPR029071">
    <property type="entry name" value="Ubiquitin-like_domsf"/>
</dbReference>
<keyword evidence="2" id="KW-0833">Ubl conjugation pathway</keyword>
<keyword evidence="7" id="KW-1185">Reference proteome</keyword>
<comment type="similarity">
    <text evidence="1">Belongs to the UFD1 family.</text>
</comment>
<dbReference type="Gene3D" id="2.40.40.50">
    <property type="entry name" value="Ubiquitin fusion degradation protein UFD1, N-terminal domain"/>
    <property type="match status" value="1"/>
</dbReference>
<name>A0A2V0P6B3_9CHLO</name>